<proteinExistence type="predicted"/>
<name>A0A846JHR4_CLOBO</name>
<dbReference type="AlphaFoldDB" id="A0A846JHR4"/>
<gene>
    <name evidence="2" type="ORF">FC871_14990</name>
</gene>
<comment type="caution">
    <text evidence="2">The sequence shown here is derived from an EMBL/GenBank/DDBJ whole genome shotgun (WGS) entry which is preliminary data.</text>
</comment>
<protein>
    <submittedName>
        <fullName evidence="2">Uncharacterized protein</fullName>
    </submittedName>
</protein>
<keyword evidence="1" id="KW-1133">Transmembrane helix</keyword>
<dbReference type="EMBL" id="SWQE01000008">
    <property type="protein sequence ID" value="NFJ09754.1"/>
    <property type="molecule type" value="Genomic_DNA"/>
</dbReference>
<dbReference type="Proteomes" id="UP000480039">
    <property type="component" value="Unassembled WGS sequence"/>
</dbReference>
<organism evidence="2 3">
    <name type="scientific">Clostridium botulinum</name>
    <dbReference type="NCBI Taxonomy" id="1491"/>
    <lineage>
        <taxon>Bacteria</taxon>
        <taxon>Bacillati</taxon>
        <taxon>Bacillota</taxon>
        <taxon>Clostridia</taxon>
        <taxon>Eubacteriales</taxon>
        <taxon>Clostridiaceae</taxon>
        <taxon>Clostridium</taxon>
    </lineage>
</organism>
<evidence type="ECO:0000313" key="2">
    <source>
        <dbReference type="EMBL" id="NFJ09754.1"/>
    </source>
</evidence>
<reference evidence="2 3" key="1">
    <citation type="submission" date="2019-04" db="EMBL/GenBank/DDBJ databases">
        <title>Genome sequencing of Clostridium botulinum Groups I-IV and Clostridium butyricum.</title>
        <authorList>
            <person name="Brunt J."/>
            <person name="Van Vliet A.H.M."/>
            <person name="Stringer S.C."/>
            <person name="Carter A.T."/>
            <person name="Peck M.W."/>
        </authorList>
    </citation>
    <scope>NUCLEOTIDE SEQUENCE [LARGE SCALE GENOMIC DNA]</scope>
    <source>
        <strain evidence="2 3">Colworth BL30</strain>
    </source>
</reference>
<evidence type="ECO:0000256" key="1">
    <source>
        <dbReference type="SAM" id="Phobius"/>
    </source>
</evidence>
<feature type="transmembrane region" description="Helical" evidence="1">
    <location>
        <begin position="43"/>
        <end position="70"/>
    </location>
</feature>
<sequence>MMVNRSIIMKVSYKFVKKKYYAHKYWPCKINDFYNTLKLLANFLFPLLSISIYLITFCSLILIFHFIFYVKKGNLHLNLNKY</sequence>
<evidence type="ECO:0000313" key="3">
    <source>
        <dbReference type="Proteomes" id="UP000480039"/>
    </source>
</evidence>
<keyword evidence="1" id="KW-0812">Transmembrane</keyword>
<accession>A0A846JHR4</accession>
<keyword evidence="1" id="KW-0472">Membrane</keyword>